<dbReference type="Gene3D" id="3.40.50.720">
    <property type="entry name" value="NAD(P)-binding Rossmann-like Domain"/>
    <property type="match status" value="1"/>
</dbReference>
<reference evidence="7 8" key="1">
    <citation type="submission" date="2017-09" db="EMBL/GenBank/DDBJ databases">
        <authorList>
            <person name="Ehlers B."/>
            <person name="Leendertz F.H."/>
        </authorList>
    </citation>
    <scope>NUCLEOTIDE SEQUENCE [LARGE SCALE GENOMIC DNA]</scope>
    <source>
        <strain evidence="7 8">USBA 140</strain>
    </source>
</reference>
<dbReference type="SUPFAM" id="SSF51735">
    <property type="entry name" value="NAD(P)-binding Rossmann-fold domains"/>
    <property type="match status" value="1"/>
</dbReference>
<gene>
    <name evidence="7" type="ORF">SAMN05421508_108121</name>
</gene>
<dbReference type="InterPro" id="IPR049056">
    <property type="entry name" value="NAD_Glu_DH_HM3"/>
</dbReference>
<dbReference type="Pfam" id="PF21078">
    <property type="entry name" value="GDH_HM3"/>
    <property type="match status" value="1"/>
</dbReference>
<feature type="domain" description="NAD-glutamate dehydrogenase catalytic" evidence="2">
    <location>
        <begin position="740"/>
        <end position="1235"/>
    </location>
</feature>
<dbReference type="InterPro" id="IPR036291">
    <property type="entry name" value="NAD(P)-bd_dom_sf"/>
</dbReference>
<evidence type="ECO:0000313" key="8">
    <source>
        <dbReference type="Proteomes" id="UP000219621"/>
    </source>
</evidence>
<evidence type="ECO:0000259" key="3">
    <source>
        <dbReference type="Pfam" id="PF21074"/>
    </source>
</evidence>
<dbReference type="InterPro" id="IPR049064">
    <property type="entry name" value="NAD_Glu_DH_ACT3"/>
</dbReference>
<dbReference type="Pfam" id="PF21074">
    <property type="entry name" value="GDH_C"/>
    <property type="match status" value="1"/>
</dbReference>
<accession>A0A286GTN4</accession>
<dbReference type="PIRSF" id="PIRSF036761">
    <property type="entry name" value="GDH_Mll4104"/>
    <property type="match status" value="1"/>
</dbReference>
<dbReference type="Pfam" id="PF21073">
    <property type="entry name" value="GDH_HM1"/>
    <property type="match status" value="1"/>
</dbReference>
<evidence type="ECO:0000259" key="6">
    <source>
        <dbReference type="Pfam" id="PF21077"/>
    </source>
</evidence>
<dbReference type="GO" id="GO:0004069">
    <property type="term" value="F:L-aspartate:2-oxoglutarate aminotransferase activity"/>
    <property type="evidence" value="ECO:0007669"/>
    <property type="project" value="InterPro"/>
</dbReference>
<dbReference type="GO" id="GO:0004352">
    <property type="term" value="F:glutamate dehydrogenase (NAD+) activity"/>
    <property type="evidence" value="ECO:0007669"/>
    <property type="project" value="InterPro"/>
</dbReference>
<dbReference type="InterPro" id="IPR007780">
    <property type="entry name" value="NAD_Glu_DH_bac"/>
</dbReference>
<dbReference type="Pfam" id="PF05088">
    <property type="entry name" value="Bac_GDH_CD"/>
    <property type="match status" value="1"/>
</dbReference>
<dbReference type="RefSeq" id="WP_097280521.1">
    <property type="nucleotide sequence ID" value="NZ_OCNJ01000008.1"/>
</dbReference>
<evidence type="ECO:0000256" key="1">
    <source>
        <dbReference type="ARBA" id="ARBA00023002"/>
    </source>
</evidence>
<dbReference type="InterPro" id="IPR028971">
    <property type="entry name" value="NAD-GDH_cat"/>
</dbReference>
<protein>
    <submittedName>
        <fullName evidence="7">Glutamate dehydrogenase (NAD)</fullName>
    </submittedName>
</protein>
<dbReference type="GO" id="GO:0006538">
    <property type="term" value="P:L-glutamate catabolic process"/>
    <property type="evidence" value="ECO:0007669"/>
    <property type="project" value="InterPro"/>
</dbReference>
<dbReference type="Pfam" id="PF21077">
    <property type="entry name" value="GDH_ACT3"/>
    <property type="match status" value="1"/>
</dbReference>
<evidence type="ECO:0000259" key="2">
    <source>
        <dbReference type="Pfam" id="PF05088"/>
    </source>
</evidence>
<proteinExistence type="predicted"/>
<dbReference type="Pfam" id="PF21075">
    <property type="entry name" value="GDH_ACT1"/>
    <property type="match status" value="1"/>
</dbReference>
<keyword evidence="1" id="KW-0560">Oxidoreductase</keyword>
<dbReference type="Pfam" id="PF21079">
    <property type="entry name" value="GDH_HM2"/>
    <property type="match status" value="1"/>
</dbReference>
<organism evidence="7 8">
    <name type="scientific">Caenispirillum bisanense</name>
    <dbReference type="NCBI Taxonomy" id="414052"/>
    <lineage>
        <taxon>Bacteria</taxon>
        <taxon>Pseudomonadati</taxon>
        <taxon>Pseudomonadota</taxon>
        <taxon>Alphaproteobacteria</taxon>
        <taxon>Rhodospirillales</taxon>
        <taxon>Novispirillaceae</taxon>
        <taxon>Caenispirillum</taxon>
    </lineage>
</organism>
<keyword evidence="8" id="KW-1185">Reference proteome</keyword>
<feature type="domain" description="NAD-glutamate dehydrogenase N-terminal ACT1" evidence="4">
    <location>
        <begin position="35"/>
        <end position="176"/>
    </location>
</feature>
<feature type="domain" description="NAD-glutamate dehydrogenase ACT3" evidence="6">
    <location>
        <begin position="556"/>
        <end position="643"/>
    </location>
</feature>
<evidence type="ECO:0000259" key="5">
    <source>
        <dbReference type="Pfam" id="PF21076"/>
    </source>
</evidence>
<dbReference type="SUPFAM" id="SSF53223">
    <property type="entry name" value="Aminoacid dehydrogenase-like, N-terminal domain"/>
    <property type="match status" value="1"/>
</dbReference>
<feature type="domain" description="NAD-specific glutamate dehydrogenase C-terminal" evidence="3">
    <location>
        <begin position="1280"/>
        <end position="1617"/>
    </location>
</feature>
<dbReference type="InterPro" id="IPR049062">
    <property type="entry name" value="NAD_Glu_DH_ACT2"/>
</dbReference>
<feature type="domain" description="NAD-glutamate dehydrogenase ACT2" evidence="5">
    <location>
        <begin position="411"/>
        <end position="499"/>
    </location>
</feature>
<dbReference type="InterPro" id="IPR048381">
    <property type="entry name" value="GDH_C"/>
</dbReference>
<dbReference type="InterPro" id="IPR049059">
    <property type="entry name" value="NAD_Glu_DH_HM1"/>
</dbReference>
<name>A0A286GTN4_9PROT</name>
<dbReference type="PANTHER" id="PTHR43403:SF1">
    <property type="entry name" value="NAD-SPECIFIC GLUTAMATE DEHYDROGENASE"/>
    <property type="match status" value="1"/>
</dbReference>
<dbReference type="EMBL" id="OCNJ01000008">
    <property type="protein sequence ID" value="SOD98880.1"/>
    <property type="molecule type" value="Genomic_DNA"/>
</dbReference>
<evidence type="ECO:0000313" key="7">
    <source>
        <dbReference type="EMBL" id="SOD98880.1"/>
    </source>
</evidence>
<dbReference type="InterPro" id="IPR049058">
    <property type="entry name" value="NAD_Glu_DH_HM2"/>
</dbReference>
<sequence length="1623" mass="180889">MSQRAVSLKAELIDRVVGLISDRLDPEAAEQAGRFVRHMFRHVPPDDILDKDPESLYGAAMGLWQFARSRKPATPKVRVYNPNFEEHGWTSDHTIVELVNDDMPFLVDSVTAELNRLDLVVHLVIHPIVHLRRDDSGRVAELSETGEDESAHPESIMLIEITEQGEPAVLAAIAEQIERVLHEVRAAVVDWQGMNDRMAAVMGDLPAAPAGLTVEDHTEVCDFLKWLSENHFTFLGYRDHDFTRGADGATRVHARGDTALGILRDDDTLVFDELGEGAQLPHDVQGFLMRPNYLVIAKANQRARVHRPVHMDVIGIKRFDASGEVVGLHVFVGLFTSNVYTNSPMFVPVLRRKIDRILRNANFRPRSHDGKKLMNILENLPRDELFQSSDEQLLETALGILHLQERQRVALFARVDEFERFVSCLVFVPRDRYDTQLRLTAQDILEKAFGGVMTAYYTQVVDSPLARLHFIIRTTPFQIPPFDLREVEARLADAARQWSDHLENALYAARGEEQGARLFRRYAHAFPGFYRERYTVQAGVADIDRIETMLAEHKPLGMNLYRPVEVSEDQVRFKIYHADRALSLSDILPMLENMGFRVMGEVPFEVRIREDQLAGNGGNGGQRRSVWVHDFEMTAADGSTIDVGAARERFQEAFERIWQGEGENDGFNRLVVRADLTWREVTVLRAYAKYLRQAAFTFSQSYIEQALAAHPQITRRLVLLFHAQFDPKGAGANAGALVLEIQQLLDDVANPDEDRILRRYLNLVRSTLRTNYYQTGADGRPKPYVSFKLDSRAVEDLPLPRPWVEVWVYSPRVEAIHLRGGKVARGGLRWSDRREDFRTEILGLMKAQMVKNAVIVPVGSKGGFVVKQPPADGGRDAQLAEGIACYQTFMRGLLDITDNLKGDAVVPPPDVVRRDEDDPYLVVAADKGTATFSDIANAVSLEYGFWLGDAFASGGSKGYDHKAMGITARGAWEAVKRHFREMGHDTQTQDFTCVGIGDMSGDVFGNGMLLSKHIKLLGAFNHLHIFVDPNPDPAASFAERKRLFDTPRSTWADYDKSVLSPGGMIFERRAKTLHLTPEIRAAFGIEKEVVTPAELMRILLKAQVDLLWFGGIGTYIKAATENNAEVGDRANDAIRIDGRDVRARVVGEGANLGCTQRGRIEAALAGVKLNTDAIDNSAGVDTSDHEVNIKILLNGIVGDGDMTEKQRNQILADMTEEVGDLVLRDNYLQTAAISLTEAKGVDILDHQLRLMKMLERAGRLDRAIEFLPDDEVVAERFAAKKGLTRPEIAVLIPYSKLWLFDEIVDSDLPDDPMLLDDLVRYFPTAVQEKYRDAICRHRLRREIIATHATNSMINRVGGTFVTQIMEKTGVKPADIARAYIITRDAFRLRDLWSEIEALDAKVPATAQVEMLLEANRLIERGTLWVLRQCPAPLDMGAVIAELSPGVDRLAAGIETAASGEVVAEVAARAEHYRAAGVPDDLARRVANLILLASAPDVTRIAARHQMADVCDAARHYFAVGARFGLGWLRAVAEPLAVGSHWQKLAVAAIIEELYRDQRELAEAVLTVAGPRTEAAEAVEVWVAGNGPAVDRADQLIAELRATDAIDLAMLTVAARQFGAMKGA</sequence>
<dbReference type="OrthoDB" id="9758052at2"/>
<dbReference type="InterPro" id="IPR024727">
    <property type="entry name" value="NAD_Glu_DH_N_ACT1"/>
</dbReference>
<dbReference type="Proteomes" id="UP000219621">
    <property type="component" value="Unassembled WGS sequence"/>
</dbReference>
<dbReference type="InterPro" id="IPR046346">
    <property type="entry name" value="Aminoacid_DH-like_N_sf"/>
</dbReference>
<dbReference type="PANTHER" id="PTHR43403">
    <property type="entry name" value="NAD-SPECIFIC GLUTAMATE DEHYDROGENASE"/>
    <property type="match status" value="1"/>
</dbReference>
<dbReference type="Pfam" id="PF21076">
    <property type="entry name" value="GDH_ACT2"/>
    <property type="match status" value="1"/>
</dbReference>
<evidence type="ECO:0000259" key="4">
    <source>
        <dbReference type="Pfam" id="PF21075"/>
    </source>
</evidence>